<evidence type="ECO:0000313" key="2">
    <source>
        <dbReference type="EMBL" id="BBH17520.1"/>
    </source>
</evidence>
<dbReference type="KEGG" id="nbe:Back2_18070"/>
<reference evidence="2 3" key="1">
    <citation type="submission" date="2018-11" db="EMBL/GenBank/DDBJ databases">
        <title>Complete genome sequence of Nocardioides baekrokdamisoli strain KCTC 39748.</title>
        <authorList>
            <person name="Kang S.W."/>
            <person name="Lee K.C."/>
            <person name="Kim K.K."/>
            <person name="Kim J.S."/>
            <person name="Kim D.S."/>
            <person name="Ko S.H."/>
            <person name="Yang S.H."/>
            <person name="Shin Y.K."/>
            <person name="Lee J.S."/>
        </authorList>
    </citation>
    <scope>NUCLEOTIDE SEQUENCE [LARGE SCALE GENOMIC DNA]</scope>
    <source>
        <strain evidence="2 3">KCTC 39748</strain>
    </source>
</reference>
<dbReference type="AlphaFoldDB" id="A0A3G9IEV1"/>
<gene>
    <name evidence="2" type="ORF">Back2_18070</name>
</gene>
<accession>A0A3G9IEV1</accession>
<evidence type="ECO:0000259" key="1">
    <source>
        <dbReference type="Pfam" id="PF14472"/>
    </source>
</evidence>
<organism evidence="2 3">
    <name type="scientific">Nocardioides baekrokdamisoli</name>
    <dbReference type="NCBI Taxonomy" id="1804624"/>
    <lineage>
        <taxon>Bacteria</taxon>
        <taxon>Bacillati</taxon>
        <taxon>Actinomycetota</taxon>
        <taxon>Actinomycetes</taxon>
        <taxon>Propionibacteriales</taxon>
        <taxon>Nocardioidaceae</taxon>
        <taxon>Nocardioides</taxon>
    </lineage>
</organism>
<dbReference type="Proteomes" id="UP000271573">
    <property type="component" value="Chromosome"/>
</dbReference>
<protein>
    <recommendedName>
        <fullName evidence="1">DUF4429 domain-containing protein</fullName>
    </recommendedName>
</protein>
<dbReference type="OrthoDB" id="5996503at2"/>
<evidence type="ECO:0000313" key="3">
    <source>
        <dbReference type="Proteomes" id="UP000271573"/>
    </source>
</evidence>
<feature type="domain" description="DUF4429" evidence="1">
    <location>
        <begin position="14"/>
        <end position="96"/>
    </location>
</feature>
<dbReference type="InterPro" id="IPR027860">
    <property type="entry name" value="DUF4429"/>
</dbReference>
<name>A0A3G9IEV1_9ACTN</name>
<dbReference type="EMBL" id="AP019307">
    <property type="protein sequence ID" value="BBH17520.1"/>
    <property type="molecule type" value="Genomic_DNA"/>
</dbReference>
<sequence length="104" mass="10679">MTTVKGYMGSVSFDGTTVILKKSMRGEQIIPLAGIAAVQIEAAGLGMKAIRFSVAGGSAAGTIKAMGNHKKAAEDPFALTFMVTKQAEFRALASEILTAKAASA</sequence>
<dbReference type="RefSeq" id="WP_125568744.1">
    <property type="nucleotide sequence ID" value="NZ_AP019307.1"/>
</dbReference>
<dbReference type="Pfam" id="PF14472">
    <property type="entry name" value="DUF4429"/>
    <property type="match status" value="1"/>
</dbReference>
<keyword evidence="3" id="KW-1185">Reference proteome</keyword>
<proteinExistence type="predicted"/>